<protein>
    <submittedName>
        <fullName evidence="1">Uncharacterized protein</fullName>
    </submittedName>
</protein>
<sequence>MHLSGAHRAPPFTNHTPRLFEIQALRVRDSLQSPPDTLGPMGMATIPTVLPSVAETGRTSTLTDPSNTSSSMRKSSATFARQEALIQEAARPISASVYSQHTDDALLDDKMMTSTNLLVLPPSNPSYDMAFFLKTTGPAQPRQPFKKDQQSQKRTVSMPKGPFRFFKQGHRRPSDSLTAAHERCFVVDCQACRSCADSHRLNSALNGEDEVHNAAIAEKLPESVVQKVSSTGTKYLQIAPALAPALDDSMSSITDHAPSLSPDIIESNVSVFIADNLASDSLDDWIQALGEQQLGDEQDTPVISSDKATVKILTQDDNCKPVRPAASDPPTPQPDSAVSMTEGYPHLFTTSLPQPTVDTPLRSHPLFPVPKLQRPSSPTDRAGPVLSKLKIEIIHPSPRRLHSHPALLQRSSSDVSGLNWARMPSMTRSVSDSPGPPPPRSPLRITRDPESIGALLEKRLNRKLSLEAKVIPAVREAKDRDAGSTRSLRPQKREYDCAIPAEWERARRTQTPPEPQHPRNRFRPRPQPLHVIDAVVKSPSATANTPRRRLRRARPGEPRPLDVSKKTQSRSNLSILPDNSSSSDIASNAPRPIRAVPQPTTAPLPATITRPPRVPVKGRKSPGPRPRSAKMVPCSLKSLHTPPELRSSSPHKSHQHHRTATVPALPSPPPTKSLPPTPKESSRRTSHARDASYVGPTTHAHSATVGDASMGVLSVSSVGARSPIEAIANKALPTPPYRDSIESVLFPSPPSSAAATATAAPSAKHIAAMHVRAASEASSTGGSGNGKGKGKTARLEARLEALERHNRLLEAALVAVLKTGGTLNGCPCHGDGDGEHVAAGGVGTGMGMGTEKVGGVGVGVGGEGSRGSVTSRASTASCGLGALEMYLSTRGKRGL</sequence>
<proteinExistence type="predicted"/>
<dbReference type="Proteomes" id="UP001320706">
    <property type="component" value="Unassembled WGS sequence"/>
</dbReference>
<name>A0ACC3SGG9_9PEZI</name>
<comment type="caution">
    <text evidence="1">The sequence shown here is derived from an EMBL/GenBank/DDBJ whole genome shotgun (WGS) entry which is preliminary data.</text>
</comment>
<evidence type="ECO:0000313" key="2">
    <source>
        <dbReference type="Proteomes" id="UP001320706"/>
    </source>
</evidence>
<organism evidence="1 2">
    <name type="scientific">Zalaria obscura</name>
    <dbReference type="NCBI Taxonomy" id="2024903"/>
    <lineage>
        <taxon>Eukaryota</taxon>
        <taxon>Fungi</taxon>
        <taxon>Dikarya</taxon>
        <taxon>Ascomycota</taxon>
        <taxon>Pezizomycotina</taxon>
        <taxon>Dothideomycetes</taxon>
        <taxon>Dothideomycetidae</taxon>
        <taxon>Dothideales</taxon>
        <taxon>Zalariaceae</taxon>
        <taxon>Zalaria</taxon>
    </lineage>
</organism>
<dbReference type="EMBL" id="JAMKPW020000012">
    <property type="protein sequence ID" value="KAK8212799.1"/>
    <property type="molecule type" value="Genomic_DNA"/>
</dbReference>
<accession>A0ACC3SGG9</accession>
<reference evidence="1" key="1">
    <citation type="submission" date="2024-02" db="EMBL/GenBank/DDBJ databases">
        <title>Metagenome Assembled Genome of Zalaria obscura JY119.</title>
        <authorList>
            <person name="Vighnesh L."/>
            <person name="Jagadeeshwari U."/>
            <person name="Venkata Ramana C."/>
            <person name="Sasikala C."/>
        </authorList>
    </citation>
    <scope>NUCLEOTIDE SEQUENCE</scope>
    <source>
        <strain evidence="1">JY119</strain>
    </source>
</reference>
<gene>
    <name evidence="1" type="ORF">M8818_002964</name>
</gene>
<evidence type="ECO:0000313" key="1">
    <source>
        <dbReference type="EMBL" id="KAK8212799.1"/>
    </source>
</evidence>
<keyword evidence="2" id="KW-1185">Reference proteome</keyword>